<accession>A0AAN9A5N1</accession>
<organism evidence="1 2">
    <name type="scientific">Halocaridina rubra</name>
    <name type="common">Hawaiian red shrimp</name>
    <dbReference type="NCBI Taxonomy" id="373956"/>
    <lineage>
        <taxon>Eukaryota</taxon>
        <taxon>Metazoa</taxon>
        <taxon>Ecdysozoa</taxon>
        <taxon>Arthropoda</taxon>
        <taxon>Crustacea</taxon>
        <taxon>Multicrustacea</taxon>
        <taxon>Malacostraca</taxon>
        <taxon>Eumalacostraca</taxon>
        <taxon>Eucarida</taxon>
        <taxon>Decapoda</taxon>
        <taxon>Pleocyemata</taxon>
        <taxon>Caridea</taxon>
        <taxon>Atyoidea</taxon>
        <taxon>Atyidae</taxon>
        <taxon>Halocaridina</taxon>
    </lineage>
</organism>
<protein>
    <submittedName>
        <fullName evidence="1">Uncharacterized protein</fullName>
    </submittedName>
</protein>
<evidence type="ECO:0000313" key="1">
    <source>
        <dbReference type="EMBL" id="KAK7075818.1"/>
    </source>
</evidence>
<name>A0AAN9A5N1_HALRR</name>
<keyword evidence="2" id="KW-1185">Reference proteome</keyword>
<dbReference type="EMBL" id="JAXCGZ010010087">
    <property type="protein sequence ID" value="KAK7075818.1"/>
    <property type="molecule type" value="Genomic_DNA"/>
</dbReference>
<gene>
    <name evidence="1" type="ORF">SK128_012626</name>
</gene>
<dbReference type="AlphaFoldDB" id="A0AAN9A5N1"/>
<feature type="non-terminal residue" evidence="1">
    <location>
        <position position="70"/>
    </location>
</feature>
<evidence type="ECO:0000313" key="2">
    <source>
        <dbReference type="Proteomes" id="UP001381693"/>
    </source>
</evidence>
<sequence>MGINIVNKRGKATVNEREVVSCSACASVSECLSKEENDNCIVTHWEELIESSSACALEAITSRVVPGGQV</sequence>
<dbReference type="Proteomes" id="UP001381693">
    <property type="component" value="Unassembled WGS sequence"/>
</dbReference>
<proteinExistence type="predicted"/>
<comment type="caution">
    <text evidence="1">The sequence shown here is derived from an EMBL/GenBank/DDBJ whole genome shotgun (WGS) entry which is preliminary data.</text>
</comment>
<reference evidence="1 2" key="1">
    <citation type="submission" date="2023-11" db="EMBL/GenBank/DDBJ databases">
        <title>Halocaridina rubra genome assembly.</title>
        <authorList>
            <person name="Smith C."/>
        </authorList>
    </citation>
    <scope>NUCLEOTIDE SEQUENCE [LARGE SCALE GENOMIC DNA]</scope>
    <source>
        <strain evidence="1">EP-1</strain>
        <tissue evidence="1">Whole</tissue>
    </source>
</reference>